<reference evidence="4 5" key="1">
    <citation type="journal article" date="2019" name="Environ. Microbiol.">
        <title>Species interactions and distinct microbial communities in high Arctic permafrost affected cryosols are associated with the CH4 and CO2 gas fluxes.</title>
        <authorList>
            <person name="Altshuler I."/>
            <person name="Hamel J."/>
            <person name="Turney S."/>
            <person name="Magnuson E."/>
            <person name="Levesque R."/>
            <person name="Greer C."/>
            <person name="Whyte L.G."/>
        </authorList>
    </citation>
    <scope>NUCLEOTIDE SEQUENCE [LARGE SCALE GENOMIC DNA]</scope>
    <source>
        <strain evidence="4 5">S9.3B</strain>
    </source>
</reference>
<sequence length="445" mass="45052">MGAHPRHQHPLRERARPAARGLPRVSGAAPIAVIGAGVVGVACARALQRAGLPVLLVDPAPPGSLCSAGNAGHIAIEAVSPLSRPGVLAGVPRMLTSPAGPLTLRARGVPSLLPWMLRFAAASRPSRVRAGTAALAALLGTAAADWRAALDAPDLAPLLRREGAVAVTETPAGLAAARREAAVMSAHGVRVEALEPGEVAELVPALVAPVTGGQFFPDAMHAVNPQRLVRDLGARFAAEGGAVLAQPATGFAREGGRVTALRTAAGETPVAGVVLAAGLASAALAPGLGLALPLTAERGYHAMLPAEAAALPCPVSFAERGFIATPMEHGLRLAGTVELGAGGRAPDWSRADILVRHARDLFGGAPEAASRWTGDRPTLPDYLPAIGRAPGLANAVVATGHQHLGLTLAAVTARIVAALVAGGDPGLDLRPFDPARFARARPERT</sequence>
<name>A0A502GBU6_9PROT</name>
<dbReference type="PANTHER" id="PTHR13847">
    <property type="entry name" value="SARCOSINE DEHYDROGENASE-RELATED"/>
    <property type="match status" value="1"/>
</dbReference>
<accession>A0A502GBU6</accession>
<dbReference type="Gene3D" id="3.30.9.10">
    <property type="entry name" value="D-Amino Acid Oxidase, subunit A, domain 2"/>
    <property type="match status" value="1"/>
</dbReference>
<dbReference type="SUPFAM" id="SSF54373">
    <property type="entry name" value="FAD-linked reductases, C-terminal domain"/>
    <property type="match status" value="1"/>
</dbReference>
<keyword evidence="5" id="KW-1185">Reference proteome</keyword>
<dbReference type="GO" id="GO:0016491">
    <property type="term" value="F:oxidoreductase activity"/>
    <property type="evidence" value="ECO:0007669"/>
    <property type="project" value="UniProtKB-KW"/>
</dbReference>
<comment type="caution">
    <text evidence="4">The sequence shown here is derived from an EMBL/GenBank/DDBJ whole genome shotgun (WGS) entry which is preliminary data.</text>
</comment>
<protein>
    <submittedName>
        <fullName evidence="4">FAD-dependent oxidoreductase</fullName>
    </submittedName>
</protein>
<evidence type="ECO:0000313" key="4">
    <source>
        <dbReference type="EMBL" id="TPG59201.1"/>
    </source>
</evidence>
<proteinExistence type="predicted"/>
<evidence type="ECO:0000259" key="3">
    <source>
        <dbReference type="Pfam" id="PF01266"/>
    </source>
</evidence>
<dbReference type="GO" id="GO:0005737">
    <property type="term" value="C:cytoplasm"/>
    <property type="evidence" value="ECO:0007669"/>
    <property type="project" value="TreeGrafter"/>
</dbReference>
<gene>
    <name evidence="4" type="ORF">EAH89_06945</name>
</gene>
<feature type="domain" description="FAD dependent oxidoreductase" evidence="3">
    <location>
        <begin position="31"/>
        <end position="419"/>
    </location>
</feature>
<evidence type="ECO:0000256" key="1">
    <source>
        <dbReference type="ARBA" id="ARBA00023002"/>
    </source>
</evidence>
<dbReference type="Proteomes" id="UP000317078">
    <property type="component" value="Unassembled WGS sequence"/>
</dbReference>
<dbReference type="EMBL" id="RCZP01000004">
    <property type="protein sequence ID" value="TPG59201.1"/>
    <property type="molecule type" value="Genomic_DNA"/>
</dbReference>
<evidence type="ECO:0000256" key="2">
    <source>
        <dbReference type="SAM" id="MobiDB-lite"/>
    </source>
</evidence>
<dbReference type="SUPFAM" id="SSF51905">
    <property type="entry name" value="FAD/NAD(P)-binding domain"/>
    <property type="match status" value="1"/>
</dbReference>
<dbReference type="InterPro" id="IPR036188">
    <property type="entry name" value="FAD/NAD-bd_sf"/>
</dbReference>
<dbReference type="Gene3D" id="3.50.50.60">
    <property type="entry name" value="FAD/NAD(P)-binding domain"/>
    <property type="match status" value="2"/>
</dbReference>
<evidence type="ECO:0000313" key="5">
    <source>
        <dbReference type="Proteomes" id="UP000317078"/>
    </source>
</evidence>
<feature type="region of interest" description="Disordered" evidence="2">
    <location>
        <begin position="1"/>
        <end position="21"/>
    </location>
</feature>
<dbReference type="InterPro" id="IPR006076">
    <property type="entry name" value="FAD-dep_OxRdtase"/>
</dbReference>
<keyword evidence="1" id="KW-0560">Oxidoreductase</keyword>
<dbReference type="Pfam" id="PF01266">
    <property type="entry name" value="DAO"/>
    <property type="match status" value="1"/>
</dbReference>
<organism evidence="4 5">
    <name type="scientific">Muricoccus nepalensis</name>
    <dbReference type="NCBI Taxonomy" id="1854500"/>
    <lineage>
        <taxon>Bacteria</taxon>
        <taxon>Pseudomonadati</taxon>
        <taxon>Pseudomonadota</taxon>
        <taxon>Alphaproteobacteria</taxon>
        <taxon>Acetobacterales</taxon>
        <taxon>Roseomonadaceae</taxon>
        <taxon>Muricoccus</taxon>
    </lineage>
</organism>
<dbReference type="PANTHER" id="PTHR13847:SF289">
    <property type="entry name" value="GLYCINE OXIDASE"/>
    <property type="match status" value="1"/>
</dbReference>
<dbReference type="AlphaFoldDB" id="A0A502GBU6"/>